<evidence type="ECO:0000256" key="8">
    <source>
        <dbReference type="ARBA" id="ARBA00022989"/>
    </source>
</evidence>
<dbReference type="EMBL" id="CAFBMK010000360">
    <property type="protein sequence ID" value="CAB4952551.1"/>
    <property type="molecule type" value="Genomic_DNA"/>
</dbReference>
<evidence type="ECO:0000256" key="10">
    <source>
        <dbReference type="ARBA" id="ARBA00023136"/>
    </source>
</evidence>
<dbReference type="AlphaFoldDB" id="A0A6J7KB85"/>
<proteinExistence type="predicted"/>
<dbReference type="InterPro" id="IPR050083">
    <property type="entry name" value="HtpX_protease"/>
</dbReference>
<evidence type="ECO:0000313" key="12">
    <source>
        <dbReference type="EMBL" id="CAB4952551.1"/>
    </source>
</evidence>
<protein>
    <submittedName>
        <fullName evidence="12">Unannotated protein</fullName>
    </submittedName>
</protein>
<comment type="cofactor">
    <cofactor evidence="1">
        <name>Zn(2+)</name>
        <dbReference type="ChEBI" id="CHEBI:29105"/>
    </cofactor>
</comment>
<keyword evidence="10" id="KW-0472">Membrane</keyword>
<dbReference type="Gene3D" id="3.30.2010.10">
    <property type="entry name" value="Metalloproteases ('zincins'), catalytic domain"/>
    <property type="match status" value="1"/>
</dbReference>
<dbReference type="CDD" id="cd07325">
    <property type="entry name" value="M48_Ste24p_like"/>
    <property type="match status" value="1"/>
</dbReference>
<keyword evidence="2" id="KW-1003">Cell membrane</keyword>
<evidence type="ECO:0000256" key="2">
    <source>
        <dbReference type="ARBA" id="ARBA00022475"/>
    </source>
</evidence>
<dbReference type="GO" id="GO:0006508">
    <property type="term" value="P:proteolysis"/>
    <property type="evidence" value="ECO:0007669"/>
    <property type="project" value="UniProtKB-KW"/>
</dbReference>
<keyword evidence="9" id="KW-0482">Metalloprotease</keyword>
<keyword evidence="8" id="KW-1133">Transmembrane helix</keyword>
<evidence type="ECO:0000256" key="6">
    <source>
        <dbReference type="ARBA" id="ARBA00022801"/>
    </source>
</evidence>
<dbReference type="PANTHER" id="PTHR43221">
    <property type="entry name" value="PROTEASE HTPX"/>
    <property type="match status" value="1"/>
</dbReference>
<reference evidence="12" key="1">
    <citation type="submission" date="2020-05" db="EMBL/GenBank/DDBJ databases">
        <authorList>
            <person name="Chiriac C."/>
            <person name="Salcher M."/>
            <person name="Ghai R."/>
            <person name="Kavagutti S V."/>
        </authorList>
    </citation>
    <scope>NUCLEOTIDE SEQUENCE</scope>
</reference>
<keyword evidence="6" id="KW-0378">Hydrolase</keyword>
<evidence type="ECO:0000259" key="11">
    <source>
        <dbReference type="Pfam" id="PF01435"/>
    </source>
</evidence>
<dbReference type="PANTHER" id="PTHR43221:SF3">
    <property type="entry name" value="SLL1280 PROTEIN"/>
    <property type="match status" value="1"/>
</dbReference>
<dbReference type="GO" id="GO:0046872">
    <property type="term" value="F:metal ion binding"/>
    <property type="evidence" value="ECO:0007669"/>
    <property type="project" value="UniProtKB-KW"/>
</dbReference>
<evidence type="ECO:0000256" key="3">
    <source>
        <dbReference type="ARBA" id="ARBA00022670"/>
    </source>
</evidence>
<evidence type="ECO:0000256" key="9">
    <source>
        <dbReference type="ARBA" id="ARBA00023049"/>
    </source>
</evidence>
<keyword evidence="7" id="KW-0862">Zinc</keyword>
<evidence type="ECO:0000256" key="4">
    <source>
        <dbReference type="ARBA" id="ARBA00022692"/>
    </source>
</evidence>
<name>A0A6J7KB85_9ZZZZ</name>
<dbReference type="GO" id="GO:0004222">
    <property type="term" value="F:metalloendopeptidase activity"/>
    <property type="evidence" value="ECO:0007669"/>
    <property type="project" value="InterPro"/>
</dbReference>
<evidence type="ECO:0000256" key="7">
    <source>
        <dbReference type="ARBA" id="ARBA00022833"/>
    </source>
</evidence>
<dbReference type="Pfam" id="PF01435">
    <property type="entry name" value="Peptidase_M48"/>
    <property type="match status" value="1"/>
</dbReference>
<accession>A0A6J7KB85</accession>
<sequence>MSGDDDLPVPGYRLKELDPQILRHPADRAATAALASIPGINTIVRRLSELGYERALRQNLLASAVRLSQHQLPDVYDLHRSAYTTLDLPRTPELYLAAFPTSNAVTIGSSDPLVLVHSQLIDQLDGPQQRVVFAHEAAHVLCDHVLYGTVLQIILSMGGSVLNKSLPTALPLMAVKNALLEWSRAAELTSDRVAALVVQDPLLVCRTLLSISAGTAADRLDLGAFLAQADDYGKQSRGLGLRTKINLELGSTHPLSVRRAHELMDWVKSGDYDRIRDGVYPKRGEEDPDVRAEARAAADHYRERFQGAFKDVAGQAEGAAKTVTDWLNKNLGDR</sequence>
<feature type="domain" description="Peptidase M48" evidence="11">
    <location>
        <begin position="81"/>
        <end position="266"/>
    </location>
</feature>
<evidence type="ECO:0000256" key="5">
    <source>
        <dbReference type="ARBA" id="ARBA00022723"/>
    </source>
</evidence>
<evidence type="ECO:0000256" key="1">
    <source>
        <dbReference type="ARBA" id="ARBA00001947"/>
    </source>
</evidence>
<keyword evidence="4" id="KW-0812">Transmembrane</keyword>
<keyword evidence="5" id="KW-0479">Metal-binding</keyword>
<gene>
    <name evidence="12" type="ORF">UFOPK3564_03574</name>
</gene>
<organism evidence="12">
    <name type="scientific">freshwater metagenome</name>
    <dbReference type="NCBI Taxonomy" id="449393"/>
    <lineage>
        <taxon>unclassified sequences</taxon>
        <taxon>metagenomes</taxon>
        <taxon>ecological metagenomes</taxon>
    </lineage>
</organism>
<dbReference type="InterPro" id="IPR001915">
    <property type="entry name" value="Peptidase_M48"/>
</dbReference>
<keyword evidence="3" id="KW-0645">Protease</keyword>